<dbReference type="OrthoDB" id="85118at2157"/>
<dbReference type="PANTHER" id="PTHR46018:SF2">
    <property type="entry name" value="ZINC PHOSPHODIESTERASE ELAC PROTEIN 1"/>
    <property type="match status" value="1"/>
</dbReference>
<dbReference type="Gene3D" id="3.60.15.10">
    <property type="entry name" value="Ribonuclease Z/Hydroxyacylglutathione hydrolase-like"/>
    <property type="match status" value="1"/>
</dbReference>
<evidence type="ECO:0000256" key="6">
    <source>
        <dbReference type="ARBA" id="ARBA00022801"/>
    </source>
</evidence>
<dbReference type="SUPFAM" id="SSF56281">
    <property type="entry name" value="Metallo-hydrolase/oxidoreductase"/>
    <property type="match status" value="1"/>
</dbReference>
<feature type="binding site" evidence="8">
    <location>
        <position position="64"/>
    </location>
    <ligand>
        <name>Zn(2+)</name>
        <dbReference type="ChEBI" id="CHEBI:29105"/>
        <label>1</label>
        <note>catalytic</note>
    </ligand>
</feature>
<dbReference type="GO" id="GO:0042781">
    <property type="term" value="F:3'-tRNA processing endoribonuclease activity"/>
    <property type="evidence" value="ECO:0007669"/>
    <property type="project" value="UniProtKB-UniRule"/>
</dbReference>
<evidence type="ECO:0000313" key="10">
    <source>
        <dbReference type="Proteomes" id="UP000291213"/>
    </source>
</evidence>
<proteinExistence type="inferred from homology"/>
<gene>
    <name evidence="8" type="primary">rnz</name>
    <name evidence="9" type="ORF">apy_06290</name>
</gene>
<evidence type="ECO:0000256" key="5">
    <source>
        <dbReference type="ARBA" id="ARBA00022759"/>
    </source>
</evidence>
<organism evidence="9 10">
    <name type="scientific">Aeropyrum pernix</name>
    <dbReference type="NCBI Taxonomy" id="56636"/>
    <lineage>
        <taxon>Archaea</taxon>
        <taxon>Thermoproteota</taxon>
        <taxon>Thermoprotei</taxon>
        <taxon>Desulfurococcales</taxon>
        <taxon>Desulfurococcaceae</taxon>
        <taxon>Aeropyrum</taxon>
    </lineage>
</organism>
<keyword evidence="5 8" id="KW-0255">Endonuclease</keyword>
<evidence type="ECO:0000256" key="4">
    <source>
        <dbReference type="ARBA" id="ARBA00022723"/>
    </source>
</evidence>
<dbReference type="PANTHER" id="PTHR46018">
    <property type="entry name" value="ZINC PHOSPHODIESTERASE ELAC PROTEIN 1"/>
    <property type="match status" value="1"/>
</dbReference>
<comment type="similarity">
    <text evidence="8">Belongs to the RNase Z family.</text>
</comment>
<evidence type="ECO:0000256" key="1">
    <source>
        <dbReference type="ARBA" id="ARBA00011738"/>
    </source>
</evidence>
<comment type="catalytic activity">
    <reaction evidence="8">
        <text>Endonucleolytic cleavage of RNA, removing extra 3' nucleotides from tRNA precursor, generating 3' termini of tRNAs. A 3'-hydroxy group is left at the tRNA terminus and a 5'-phosphoryl group is left at the trailer molecule.</text>
        <dbReference type="EC" id="3.1.26.11"/>
    </reaction>
</comment>
<comment type="caution">
    <text evidence="9">The sequence shown here is derived from an EMBL/GenBank/DDBJ whole genome shotgun (WGS) entry which is preliminary data.</text>
</comment>
<dbReference type="AlphaFoldDB" id="A0A401H919"/>
<dbReference type="Pfam" id="PF23023">
    <property type="entry name" value="Anti-Pycsar_Apyc1"/>
    <property type="match status" value="1"/>
</dbReference>
<dbReference type="RefSeq" id="WP_131159929.1">
    <property type="nucleotide sequence ID" value="NZ_BDMD01000033.1"/>
</dbReference>
<evidence type="ECO:0000256" key="7">
    <source>
        <dbReference type="ARBA" id="ARBA00022833"/>
    </source>
</evidence>
<comment type="cofactor">
    <cofactor evidence="8">
        <name>Zn(2+)</name>
        <dbReference type="ChEBI" id="CHEBI:29105"/>
    </cofactor>
    <text evidence="8">Binds 2 Zn(2+) ions.</text>
</comment>
<dbReference type="EMBL" id="BDMD01000033">
    <property type="protein sequence ID" value="GBF08904.1"/>
    <property type="molecule type" value="Genomic_DNA"/>
</dbReference>
<keyword evidence="7 8" id="KW-0862">Zinc</keyword>
<evidence type="ECO:0000256" key="8">
    <source>
        <dbReference type="HAMAP-Rule" id="MF_01818"/>
    </source>
</evidence>
<dbReference type="Proteomes" id="UP000291213">
    <property type="component" value="Unassembled WGS sequence"/>
</dbReference>
<evidence type="ECO:0000256" key="3">
    <source>
        <dbReference type="ARBA" id="ARBA00022722"/>
    </source>
</evidence>
<dbReference type="InterPro" id="IPR036866">
    <property type="entry name" value="RibonucZ/Hydroxyglut_hydro"/>
</dbReference>
<comment type="function">
    <text evidence="8">Zinc phosphodiesterase, which displays some tRNA 3'-processing endonuclease activity. Probably involved in tRNA maturation, by removing a 3'-trailer from precursor tRNA.</text>
</comment>
<protein>
    <recommendedName>
        <fullName evidence="8">Ribonuclease Z</fullName>
        <shortName evidence="8">RNase Z</shortName>
        <ecNumber evidence="8">3.1.26.11</ecNumber>
    </recommendedName>
    <alternativeName>
        <fullName evidence="8">tRNA 3 endonuclease</fullName>
    </alternativeName>
    <alternativeName>
        <fullName evidence="8">tRNase Z</fullName>
    </alternativeName>
</protein>
<name>A0A401H919_AERPX</name>
<reference evidence="9 10" key="1">
    <citation type="submission" date="2017-02" db="EMBL/GenBank/DDBJ databases">
        <title>isolation and characterization of a novel temperate virus Aeropyrum globular virus 1 infecting hyperthermophilic archaeon Aeropyrum.</title>
        <authorList>
            <person name="Yumiya M."/>
            <person name="Yoshida T."/>
            <person name="Sako Y."/>
        </authorList>
    </citation>
    <scope>NUCLEOTIDE SEQUENCE [LARGE SCALE GENOMIC DNA]</scope>
    <source>
        <strain evidence="9 10">YK1-12-2013</strain>
    </source>
</reference>
<accession>A0A401H919</accession>
<feature type="binding site" evidence="8">
    <location>
        <position position="273"/>
    </location>
    <ligand>
        <name>Zn(2+)</name>
        <dbReference type="ChEBI" id="CHEBI:29105"/>
        <label>2</label>
        <note>catalytic</note>
    </ligand>
</feature>
<keyword evidence="3 8" id="KW-0540">Nuclease</keyword>
<keyword evidence="2 8" id="KW-0819">tRNA processing</keyword>
<dbReference type="InterPro" id="IPR013471">
    <property type="entry name" value="RNase_Z/BN"/>
</dbReference>
<evidence type="ECO:0000256" key="2">
    <source>
        <dbReference type="ARBA" id="ARBA00022694"/>
    </source>
</evidence>
<dbReference type="CDD" id="cd07717">
    <property type="entry name" value="RNaseZ_ZiPD-like_MBL-fold"/>
    <property type="match status" value="1"/>
</dbReference>
<feature type="binding site" evidence="8">
    <location>
        <position position="215"/>
    </location>
    <ligand>
        <name>Zn(2+)</name>
        <dbReference type="ChEBI" id="CHEBI:29105"/>
        <label>2</label>
        <note>catalytic</note>
    </ligand>
</feature>
<feature type="binding site" evidence="8">
    <location>
        <position position="215"/>
    </location>
    <ligand>
        <name>Zn(2+)</name>
        <dbReference type="ChEBI" id="CHEBI:29105"/>
        <label>1</label>
        <note>catalytic</note>
    </ligand>
</feature>
<feature type="binding site" evidence="8">
    <location>
        <position position="66"/>
    </location>
    <ligand>
        <name>Zn(2+)</name>
        <dbReference type="ChEBI" id="CHEBI:29105"/>
        <label>1</label>
        <note>catalytic</note>
    </ligand>
</feature>
<keyword evidence="6 8" id="KW-0378">Hydrolase</keyword>
<feature type="active site" description="Proton acceptor" evidence="8">
    <location>
        <position position="68"/>
    </location>
</feature>
<feature type="binding site" evidence="8">
    <location>
        <position position="146"/>
    </location>
    <ligand>
        <name>Zn(2+)</name>
        <dbReference type="ChEBI" id="CHEBI:29105"/>
        <label>1</label>
        <note>catalytic</note>
    </ligand>
</feature>
<dbReference type="GO" id="GO:0008270">
    <property type="term" value="F:zinc ion binding"/>
    <property type="evidence" value="ECO:0007669"/>
    <property type="project" value="UniProtKB-UniRule"/>
</dbReference>
<feature type="binding site" evidence="8">
    <location>
        <position position="68"/>
    </location>
    <ligand>
        <name>Zn(2+)</name>
        <dbReference type="ChEBI" id="CHEBI:29105"/>
        <label>2</label>
        <note>catalytic</note>
    </ligand>
</feature>
<sequence>MGRIDITILGSGSAVPSLRRWHPSILVKDWMGNTVLLDAGEGVQIRLRKVGVSPSSIDVLAITHPHGDHINGVAGLLMTMSLQSRRKPLTIISTSESLEFIRETLEATRENLGFEVMLVDAGESRVLDVGRPSGDRLTIEWERACHNIESLAFKLVWTLRPRIDARILERLDLKAGPWIRELIEKGRAHVGGRIVTLKDLSASGERRYSVAYTGDTSPCTRVAEFLHGSDILIHDSTLDSSLAREAVERGHSTSLDAARNALTSGAKLLVLFHVSSRYSGYEARLLLKEARRVFPNTVLSWDGMKLSITI</sequence>
<dbReference type="HAMAP" id="MF_01818">
    <property type="entry name" value="RNase_Z_BN"/>
    <property type="match status" value="1"/>
</dbReference>
<dbReference type="EC" id="3.1.26.11" evidence="8"/>
<comment type="subunit">
    <text evidence="1 8">Homodimer.</text>
</comment>
<evidence type="ECO:0000313" key="9">
    <source>
        <dbReference type="EMBL" id="GBF08904.1"/>
    </source>
</evidence>
<dbReference type="NCBIfam" id="TIGR02651">
    <property type="entry name" value="RNase_Z"/>
    <property type="match status" value="1"/>
</dbReference>
<feature type="binding site" evidence="8">
    <location>
        <position position="69"/>
    </location>
    <ligand>
        <name>Zn(2+)</name>
        <dbReference type="ChEBI" id="CHEBI:29105"/>
        <label>2</label>
        <note>catalytic</note>
    </ligand>
</feature>
<keyword evidence="4 8" id="KW-0479">Metal-binding</keyword>